<dbReference type="InterPro" id="IPR009057">
    <property type="entry name" value="Homeodomain-like_sf"/>
</dbReference>
<keyword evidence="2" id="KW-0805">Transcription regulation</keyword>
<dbReference type="Gene3D" id="1.10.10.60">
    <property type="entry name" value="Homeodomain-like"/>
    <property type="match status" value="1"/>
</dbReference>
<feature type="domain" description="HTH tetR-type" evidence="6">
    <location>
        <begin position="13"/>
        <end position="73"/>
    </location>
</feature>
<dbReference type="PROSITE" id="PS50977">
    <property type="entry name" value="HTH_TETR_2"/>
    <property type="match status" value="1"/>
</dbReference>
<keyword evidence="1" id="KW-0678">Repressor</keyword>
<feature type="DNA-binding region" description="H-T-H motif" evidence="5">
    <location>
        <begin position="36"/>
        <end position="55"/>
    </location>
</feature>
<dbReference type="Proteomes" id="UP001501116">
    <property type="component" value="Unassembled WGS sequence"/>
</dbReference>
<dbReference type="RefSeq" id="WP_344415016.1">
    <property type="nucleotide sequence ID" value="NZ_BAAANN010000005.1"/>
</dbReference>
<evidence type="ECO:0000256" key="1">
    <source>
        <dbReference type="ARBA" id="ARBA00022491"/>
    </source>
</evidence>
<evidence type="ECO:0000256" key="3">
    <source>
        <dbReference type="ARBA" id="ARBA00023125"/>
    </source>
</evidence>
<dbReference type="InterPro" id="IPR003012">
    <property type="entry name" value="Tet_transcr_reg_TetR"/>
</dbReference>
<organism evidence="7 8">
    <name type="scientific">Amycolatopsis minnesotensis</name>
    <dbReference type="NCBI Taxonomy" id="337894"/>
    <lineage>
        <taxon>Bacteria</taxon>
        <taxon>Bacillati</taxon>
        <taxon>Actinomycetota</taxon>
        <taxon>Actinomycetes</taxon>
        <taxon>Pseudonocardiales</taxon>
        <taxon>Pseudonocardiaceae</taxon>
        <taxon>Amycolatopsis</taxon>
    </lineage>
</organism>
<dbReference type="PANTHER" id="PTHR30055:SF151">
    <property type="entry name" value="TRANSCRIPTIONAL REGULATORY PROTEIN"/>
    <property type="match status" value="1"/>
</dbReference>
<dbReference type="InterPro" id="IPR036271">
    <property type="entry name" value="Tet_transcr_reg_TetR-rel_C_sf"/>
</dbReference>
<dbReference type="InterPro" id="IPR004111">
    <property type="entry name" value="Repressor_TetR_C"/>
</dbReference>
<keyword evidence="4" id="KW-0804">Transcription</keyword>
<evidence type="ECO:0000313" key="8">
    <source>
        <dbReference type="Proteomes" id="UP001501116"/>
    </source>
</evidence>
<sequence>MQTRAKGKRTDGPARAETVARAALALVDSGGLESLTMRRLATSLDVQLPTIYRLFDGKQALLDAMAETILSGVPAEIAVDEDAGWAKRVTAFAHGLRKTLLTQRDGARIVGGNYAAQQHTHTLAETLLGGLHDAGFPAESAIWAGTTVFCYVLGEVLEQQGATGNEVEVLANSLRGNDFPRLAKMPVEQFVAFDARFEFGLHVVVSGLRTALAELT</sequence>
<evidence type="ECO:0000313" key="7">
    <source>
        <dbReference type="EMBL" id="GAA1948068.1"/>
    </source>
</evidence>
<accession>A0ABP5BQJ6</accession>
<evidence type="ECO:0000259" key="6">
    <source>
        <dbReference type="PROSITE" id="PS50977"/>
    </source>
</evidence>
<dbReference type="Pfam" id="PF02909">
    <property type="entry name" value="TetR_C_1"/>
    <property type="match status" value="1"/>
</dbReference>
<gene>
    <name evidence="7" type="ORF">GCM10009754_15420</name>
</gene>
<comment type="caution">
    <text evidence="7">The sequence shown here is derived from an EMBL/GenBank/DDBJ whole genome shotgun (WGS) entry which is preliminary data.</text>
</comment>
<dbReference type="PRINTS" id="PR00400">
    <property type="entry name" value="TETREPRESSOR"/>
</dbReference>
<evidence type="ECO:0000256" key="5">
    <source>
        <dbReference type="PROSITE-ProRule" id="PRU00335"/>
    </source>
</evidence>
<dbReference type="InterPro" id="IPR050109">
    <property type="entry name" value="HTH-type_TetR-like_transc_reg"/>
</dbReference>
<dbReference type="SUPFAM" id="SSF46689">
    <property type="entry name" value="Homeodomain-like"/>
    <property type="match status" value="1"/>
</dbReference>
<dbReference type="Pfam" id="PF00440">
    <property type="entry name" value="TetR_N"/>
    <property type="match status" value="1"/>
</dbReference>
<proteinExistence type="predicted"/>
<dbReference type="InterPro" id="IPR001647">
    <property type="entry name" value="HTH_TetR"/>
</dbReference>
<dbReference type="PANTHER" id="PTHR30055">
    <property type="entry name" value="HTH-TYPE TRANSCRIPTIONAL REGULATOR RUTR"/>
    <property type="match status" value="1"/>
</dbReference>
<dbReference type="Gene3D" id="1.10.357.10">
    <property type="entry name" value="Tetracycline Repressor, domain 2"/>
    <property type="match status" value="1"/>
</dbReference>
<evidence type="ECO:0000256" key="2">
    <source>
        <dbReference type="ARBA" id="ARBA00023015"/>
    </source>
</evidence>
<dbReference type="SUPFAM" id="SSF48498">
    <property type="entry name" value="Tetracyclin repressor-like, C-terminal domain"/>
    <property type="match status" value="1"/>
</dbReference>
<keyword evidence="3 5" id="KW-0238">DNA-binding</keyword>
<keyword evidence="8" id="KW-1185">Reference proteome</keyword>
<protein>
    <submittedName>
        <fullName evidence="7">TetR/AcrR family transcriptional regulator C-terminal domain-containing protein</fullName>
    </submittedName>
</protein>
<dbReference type="EMBL" id="BAAANN010000005">
    <property type="protein sequence ID" value="GAA1948068.1"/>
    <property type="molecule type" value="Genomic_DNA"/>
</dbReference>
<name>A0ABP5BQJ6_9PSEU</name>
<reference evidence="8" key="1">
    <citation type="journal article" date="2019" name="Int. J. Syst. Evol. Microbiol.">
        <title>The Global Catalogue of Microorganisms (GCM) 10K type strain sequencing project: providing services to taxonomists for standard genome sequencing and annotation.</title>
        <authorList>
            <consortium name="The Broad Institute Genomics Platform"/>
            <consortium name="The Broad Institute Genome Sequencing Center for Infectious Disease"/>
            <person name="Wu L."/>
            <person name="Ma J."/>
        </authorList>
    </citation>
    <scope>NUCLEOTIDE SEQUENCE [LARGE SCALE GENOMIC DNA]</scope>
    <source>
        <strain evidence="8">JCM 14545</strain>
    </source>
</reference>
<evidence type="ECO:0000256" key="4">
    <source>
        <dbReference type="ARBA" id="ARBA00023163"/>
    </source>
</evidence>